<organism evidence="2 3">
    <name type="scientific">Arenimonas terrae</name>
    <dbReference type="NCBI Taxonomy" id="2546226"/>
    <lineage>
        <taxon>Bacteria</taxon>
        <taxon>Pseudomonadati</taxon>
        <taxon>Pseudomonadota</taxon>
        <taxon>Gammaproteobacteria</taxon>
        <taxon>Lysobacterales</taxon>
        <taxon>Lysobacteraceae</taxon>
        <taxon>Arenimonas</taxon>
    </lineage>
</organism>
<proteinExistence type="predicted"/>
<keyword evidence="1" id="KW-0812">Transmembrane</keyword>
<dbReference type="RefSeq" id="WP_139448020.1">
    <property type="nucleotide sequence ID" value="NZ_SMDR01000002.1"/>
</dbReference>
<protein>
    <submittedName>
        <fullName evidence="2">Uncharacterized protein</fullName>
    </submittedName>
</protein>
<dbReference type="AlphaFoldDB" id="A0A5C4RQN8"/>
<evidence type="ECO:0000313" key="3">
    <source>
        <dbReference type="Proteomes" id="UP000305760"/>
    </source>
</evidence>
<name>A0A5C4RQN8_9GAMM</name>
<dbReference type="InterPro" id="IPR011047">
    <property type="entry name" value="Quinoprotein_ADH-like_sf"/>
</dbReference>
<gene>
    <name evidence="2" type="ORF">E1B00_09195</name>
</gene>
<accession>A0A5C4RQN8</accession>
<dbReference type="SUPFAM" id="SSF50998">
    <property type="entry name" value="Quinoprotein alcohol dehydrogenase-like"/>
    <property type="match status" value="1"/>
</dbReference>
<dbReference type="Proteomes" id="UP000305760">
    <property type="component" value="Unassembled WGS sequence"/>
</dbReference>
<keyword evidence="1" id="KW-1133">Transmembrane helix</keyword>
<evidence type="ECO:0000313" key="2">
    <source>
        <dbReference type="EMBL" id="TNJ33526.1"/>
    </source>
</evidence>
<evidence type="ECO:0000256" key="1">
    <source>
        <dbReference type="SAM" id="Phobius"/>
    </source>
</evidence>
<keyword evidence="3" id="KW-1185">Reference proteome</keyword>
<sequence length="392" mass="42625">MTAAEAGQGKGSAGWAALAFFVAVIAAGGWVMLRADQPAPPDEPDPAQIVGTPLRVPGVQGDRVFVLTDQHLRRWEKRSRPSSRLMVDGAVHYSVHRWELWALDADTLQVLWRRVLREARPTAPSETPPRLLGSDGVHVWWQAGEAGAMPEGIPAQAPPPLGPQVLNASDGAPRTAEFPEAGPVHRPAEAEHTVWRYQSGSVRVAERWLGLVTDEEAERLERDPERALRWPDRAAMAQEDYGLWQARIGAALPPSGFDGARHRFADTRRLAPAERFRQAGWLREPARDAAVTASSPDGAYVLHRGASAWQIDRIDGDDGRRLWRAELPQARLIGVSAGARSLLVAGTRDGGRVPGTDYEQLGGTVLSAIALADGRRTDFDLAKASLAKDAAR</sequence>
<dbReference type="OrthoDB" id="244732at2"/>
<dbReference type="EMBL" id="SMDR01000002">
    <property type="protein sequence ID" value="TNJ33526.1"/>
    <property type="molecule type" value="Genomic_DNA"/>
</dbReference>
<reference evidence="2 3" key="1">
    <citation type="submission" date="2019-03" db="EMBL/GenBank/DDBJ databases">
        <title>Arenimonas daejeonensis sp. nov., isolated from compost.</title>
        <authorList>
            <person name="Jeon C.O."/>
        </authorList>
    </citation>
    <scope>NUCLEOTIDE SEQUENCE [LARGE SCALE GENOMIC DNA]</scope>
    <source>
        <strain evidence="2 3">R29</strain>
    </source>
</reference>
<keyword evidence="1" id="KW-0472">Membrane</keyword>
<feature type="transmembrane region" description="Helical" evidence="1">
    <location>
        <begin position="12"/>
        <end position="33"/>
    </location>
</feature>
<comment type="caution">
    <text evidence="2">The sequence shown here is derived from an EMBL/GenBank/DDBJ whole genome shotgun (WGS) entry which is preliminary data.</text>
</comment>